<evidence type="ECO:0000313" key="3">
    <source>
        <dbReference type="Proteomes" id="UP000619545"/>
    </source>
</evidence>
<dbReference type="SUPFAM" id="SSF64307">
    <property type="entry name" value="SirA-like"/>
    <property type="match status" value="1"/>
</dbReference>
<comment type="caution">
    <text evidence="2">The sequence shown here is derived from an EMBL/GenBank/DDBJ whole genome shotgun (WGS) entry which is preliminary data.</text>
</comment>
<dbReference type="InterPro" id="IPR027396">
    <property type="entry name" value="DsrEFH-like"/>
</dbReference>
<dbReference type="PANTHER" id="PTHR33279:SF18">
    <property type="entry name" value="SULFUR CARRIER PROTEIN MJ0990-RELATED"/>
    <property type="match status" value="1"/>
</dbReference>
<accession>A0A832WPC7</accession>
<dbReference type="OMA" id="KPTIFLM"/>
<dbReference type="Proteomes" id="UP000619545">
    <property type="component" value="Unassembled WGS sequence"/>
</dbReference>
<dbReference type="InterPro" id="IPR036868">
    <property type="entry name" value="TusA-like_sf"/>
</dbReference>
<protein>
    <recommendedName>
        <fullName evidence="1">UPF0033 domain-containing protein</fullName>
    </recommendedName>
</protein>
<dbReference type="Pfam" id="PF01206">
    <property type="entry name" value="TusA"/>
    <property type="match status" value="1"/>
</dbReference>
<dbReference type="Pfam" id="PF02635">
    <property type="entry name" value="DsrE"/>
    <property type="match status" value="1"/>
</dbReference>
<dbReference type="RefSeq" id="WP_011018727.1">
    <property type="nucleotide sequence ID" value="NZ_DUJS01000004.1"/>
</dbReference>
<name>A0A832WPC7_9EURY</name>
<dbReference type="InterPro" id="IPR001455">
    <property type="entry name" value="TusA-like"/>
</dbReference>
<dbReference type="PANTHER" id="PTHR33279">
    <property type="entry name" value="SULFUR CARRIER PROTEIN YEDF-RELATED"/>
    <property type="match status" value="1"/>
</dbReference>
<dbReference type="GeneID" id="1477660"/>
<reference evidence="2" key="1">
    <citation type="journal article" date="2020" name="bioRxiv">
        <title>A rank-normalized archaeal taxonomy based on genome phylogeny resolves widespread incomplete and uneven classifications.</title>
        <authorList>
            <person name="Rinke C."/>
            <person name="Chuvochina M."/>
            <person name="Mussig A.J."/>
            <person name="Chaumeil P.-A."/>
            <person name="Waite D.W."/>
            <person name="Whitman W.B."/>
            <person name="Parks D.H."/>
            <person name="Hugenholtz P."/>
        </authorList>
    </citation>
    <scope>NUCLEOTIDE SEQUENCE</scope>
    <source>
        <strain evidence="2">UBA8853</strain>
    </source>
</reference>
<dbReference type="InterPro" id="IPR003787">
    <property type="entry name" value="Sulphur_relay_DsrE/F-like"/>
</dbReference>
<dbReference type="Gene3D" id="3.30.110.40">
    <property type="entry name" value="TusA-like domain"/>
    <property type="match status" value="1"/>
</dbReference>
<proteinExistence type="predicted"/>
<dbReference type="EMBL" id="DUJS01000004">
    <property type="protein sequence ID" value="HII70489.1"/>
    <property type="molecule type" value="Genomic_DNA"/>
</dbReference>
<dbReference type="SUPFAM" id="SSF75169">
    <property type="entry name" value="DsrEFH-like"/>
    <property type="match status" value="1"/>
</dbReference>
<evidence type="ECO:0000313" key="2">
    <source>
        <dbReference type="EMBL" id="HII70489.1"/>
    </source>
</evidence>
<dbReference type="AlphaFoldDB" id="A0A832WPC7"/>
<organism evidence="2 3">
    <name type="scientific">Methanopyrus kandleri</name>
    <dbReference type="NCBI Taxonomy" id="2320"/>
    <lineage>
        <taxon>Archaea</taxon>
        <taxon>Methanobacteriati</taxon>
        <taxon>Methanobacteriota</taxon>
        <taxon>Methanomada group</taxon>
        <taxon>Methanopyri</taxon>
        <taxon>Methanopyrales</taxon>
        <taxon>Methanopyraceae</taxon>
        <taxon>Methanopyrus</taxon>
    </lineage>
</organism>
<dbReference type="Gene3D" id="3.40.1260.10">
    <property type="entry name" value="DsrEFH-like"/>
    <property type="match status" value="1"/>
</dbReference>
<evidence type="ECO:0000259" key="1">
    <source>
        <dbReference type="PROSITE" id="PS01148"/>
    </source>
</evidence>
<feature type="domain" description="UPF0033" evidence="1">
    <location>
        <begin position="7"/>
        <end position="31"/>
    </location>
</feature>
<dbReference type="PROSITE" id="PS01148">
    <property type="entry name" value="UPF0033"/>
    <property type="match status" value="1"/>
</dbReference>
<gene>
    <name evidence="2" type="ORF">HA336_04570</name>
</gene>
<dbReference type="CDD" id="cd00291">
    <property type="entry name" value="SirA_YedF_YeeD"/>
    <property type="match status" value="1"/>
</dbReference>
<sequence length="218" mass="23496">MKPDRRLDVRGAACPGPSVMVAEELKEMEPGQVLEVIVDSEGIANDIRELVQDGGHEVLKVEETDGDIRMLIRVGGVETDSTATDGTVRTCAGSLPSTDTDSVMIAQSTGVANPERAYATFLMSEAALAMDLDVVIFGFMDGVTVLVEREVERIRHPEFPPLIDKAREVLRNVEACACELSIQARGITSDDLLDGVKVVGASKFLKLITDPGVDVVWL</sequence>